<dbReference type="Pfam" id="PF01370">
    <property type="entry name" value="Epimerase"/>
    <property type="match status" value="1"/>
</dbReference>
<proteinExistence type="inferred from homology"/>
<gene>
    <name evidence="3" type="ORF">H9655_05735</name>
</gene>
<dbReference type="InterPro" id="IPR001509">
    <property type="entry name" value="Epimerase_deHydtase"/>
</dbReference>
<evidence type="ECO:0000259" key="2">
    <source>
        <dbReference type="Pfam" id="PF01370"/>
    </source>
</evidence>
<protein>
    <submittedName>
        <fullName evidence="3">NAD-dependent epimerase/dehydratase family protein</fullName>
    </submittedName>
</protein>
<name>A0ABR8QLW5_9BACI</name>
<dbReference type="InterPro" id="IPR036291">
    <property type="entry name" value="NAD(P)-bd_dom_sf"/>
</dbReference>
<dbReference type="PANTHER" id="PTHR43000">
    <property type="entry name" value="DTDP-D-GLUCOSE 4,6-DEHYDRATASE-RELATED"/>
    <property type="match status" value="1"/>
</dbReference>
<evidence type="ECO:0000313" key="4">
    <source>
        <dbReference type="Proteomes" id="UP000657931"/>
    </source>
</evidence>
<evidence type="ECO:0000313" key="3">
    <source>
        <dbReference type="EMBL" id="MBD7936520.1"/>
    </source>
</evidence>
<dbReference type="Proteomes" id="UP000657931">
    <property type="component" value="Unassembled WGS sequence"/>
</dbReference>
<dbReference type="RefSeq" id="WP_191811837.1">
    <property type="nucleotide sequence ID" value="NZ_JACSQT010000002.1"/>
</dbReference>
<evidence type="ECO:0000256" key="1">
    <source>
        <dbReference type="ARBA" id="ARBA00007637"/>
    </source>
</evidence>
<keyword evidence="4" id="KW-1185">Reference proteome</keyword>
<dbReference type="SUPFAM" id="SSF51735">
    <property type="entry name" value="NAD(P)-binding Rossmann-fold domains"/>
    <property type="match status" value="1"/>
</dbReference>
<organism evidence="3 4">
    <name type="scientific">Cytobacillus stercorigallinarum</name>
    <dbReference type="NCBI Taxonomy" id="2762240"/>
    <lineage>
        <taxon>Bacteria</taxon>
        <taxon>Bacillati</taxon>
        <taxon>Bacillota</taxon>
        <taxon>Bacilli</taxon>
        <taxon>Bacillales</taxon>
        <taxon>Bacillaceae</taxon>
        <taxon>Cytobacillus</taxon>
    </lineage>
</organism>
<reference evidence="3 4" key="1">
    <citation type="submission" date="2020-08" db="EMBL/GenBank/DDBJ databases">
        <title>A Genomic Blueprint of the Chicken Gut Microbiome.</title>
        <authorList>
            <person name="Gilroy R."/>
            <person name="Ravi A."/>
            <person name="Getino M."/>
            <person name="Pursley I."/>
            <person name="Horton D.L."/>
            <person name="Alikhan N.-F."/>
            <person name="Baker D."/>
            <person name="Gharbi K."/>
            <person name="Hall N."/>
            <person name="Watson M."/>
            <person name="Adriaenssens E.M."/>
            <person name="Foster-Nyarko E."/>
            <person name="Jarju S."/>
            <person name="Secka A."/>
            <person name="Antonio M."/>
            <person name="Oren A."/>
            <person name="Chaudhuri R."/>
            <person name="La Ragione R.M."/>
            <person name="Hildebrand F."/>
            <person name="Pallen M.J."/>
        </authorList>
    </citation>
    <scope>NUCLEOTIDE SEQUENCE [LARGE SCALE GENOMIC DNA]</scope>
    <source>
        <strain evidence="3 4">Sa5YUA1</strain>
    </source>
</reference>
<comment type="similarity">
    <text evidence="1">Belongs to the NAD(P)-dependent epimerase/dehydratase family.</text>
</comment>
<sequence length="305" mass="34269">MGKGKTILITGAGGFTGRHACDFFHNQGYQVYALMRKKPNLSLPYKVIICDLLSLEQIEEAVNVSKPDYILHLAGRCNVSDSWEHPVDVLSVNTIATVKLIDEARKHVAHCRILIPGSALEFEPNQLDTLKNPYSLSKTIQVILAKSWIQLFESQVILAKPTNLIGPGNSTGICAILGQRIAELEAKHSYDKKESIEIAVNAKRDFLDVRDAIKAYELLLRKGKVGEVYEICSETSYTLLEVMAIYRSLTNEHIHIEEVEELRPSYVASMSAQSLRDLGWVRSYSLTQSLNDVLTHFRNKIKKDV</sequence>
<dbReference type="Gene3D" id="3.90.25.10">
    <property type="entry name" value="UDP-galactose 4-epimerase, domain 1"/>
    <property type="match status" value="1"/>
</dbReference>
<dbReference type="Gene3D" id="3.40.50.720">
    <property type="entry name" value="NAD(P)-binding Rossmann-like Domain"/>
    <property type="match status" value="1"/>
</dbReference>
<feature type="domain" description="NAD-dependent epimerase/dehydratase" evidence="2">
    <location>
        <begin position="7"/>
        <end position="232"/>
    </location>
</feature>
<comment type="caution">
    <text evidence="3">The sequence shown here is derived from an EMBL/GenBank/DDBJ whole genome shotgun (WGS) entry which is preliminary data.</text>
</comment>
<accession>A0ABR8QLW5</accession>
<dbReference type="EMBL" id="JACSQT010000002">
    <property type="protein sequence ID" value="MBD7936520.1"/>
    <property type="molecule type" value="Genomic_DNA"/>
</dbReference>